<protein>
    <submittedName>
        <fullName evidence="2">Uncharacterized protein</fullName>
    </submittedName>
</protein>
<dbReference type="Proteomes" id="UP001153269">
    <property type="component" value="Unassembled WGS sequence"/>
</dbReference>
<gene>
    <name evidence="2" type="ORF">PLEPLA_LOCUS21720</name>
</gene>
<name>A0A9N7UK16_PLEPL</name>
<proteinExistence type="predicted"/>
<organism evidence="2 3">
    <name type="scientific">Pleuronectes platessa</name>
    <name type="common">European plaice</name>
    <dbReference type="NCBI Taxonomy" id="8262"/>
    <lineage>
        <taxon>Eukaryota</taxon>
        <taxon>Metazoa</taxon>
        <taxon>Chordata</taxon>
        <taxon>Craniata</taxon>
        <taxon>Vertebrata</taxon>
        <taxon>Euteleostomi</taxon>
        <taxon>Actinopterygii</taxon>
        <taxon>Neopterygii</taxon>
        <taxon>Teleostei</taxon>
        <taxon>Neoteleostei</taxon>
        <taxon>Acanthomorphata</taxon>
        <taxon>Carangaria</taxon>
        <taxon>Pleuronectiformes</taxon>
        <taxon>Pleuronectoidei</taxon>
        <taxon>Pleuronectidae</taxon>
        <taxon>Pleuronectes</taxon>
    </lineage>
</organism>
<keyword evidence="3" id="KW-1185">Reference proteome</keyword>
<evidence type="ECO:0000256" key="1">
    <source>
        <dbReference type="SAM" id="MobiDB-lite"/>
    </source>
</evidence>
<comment type="caution">
    <text evidence="2">The sequence shown here is derived from an EMBL/GenBank/DDBJ whole genome shotgun (WGS) entry which is preliminary data.</text>
</comment>
<sequence>MTAREEDVEGKWKKGARAVLAAGEDAMRQRKAPALSETLASHRASSSAGDEFNKEQGRFVFRCTEDKLQDNHTFWTRLDFLNKHLNSANRNRLVSLGRWRHAAVKPNDWFAVASEL</sequence>
<evidence type="ECO:0000313" key="2">
    <source>
        <dbReference type="EMBL" id="CAB1433629.1"/>
    </source>
</evidence>
<feature type="region of interest" description="Disordered" evidence="1">
    <location>
        <begin position="24"/>
        <end position="51"/>
    </location>
</feature>
<dbReference type="AlphaFoldDB" id="A0A9N7UK16"/>
<evidence type="ECO:0000313" key="3">
    <source>
        <dbReference type="Proteomes" id="UP001153269"/>
    </source>
</evidence>
<accession>A0A9N7UK16</accession>
<dbReference type="EMBL" id="CADEAL010001580">
    <property type="protein sequence ID" value="CAB1433629.1"/>
    <property type="molecule type" value="Genomic_DNA"/>
</dbReference>
<reference evidence="2" key="1">
    <citation type="submission" date="2020-03" db="EMBL/GenBank/DDBJ databases">
        <authorList>
            <person name="Weist P."/>
        </authorList>
    </citation>
    <scope>NUCLEOTIDE SEQUENCE</scope>
</reference>